<name>A0ABP8CV49_9FLAO</name>
<protein>
    <submittedName>
        <fullName evidence="6">TlpA disulfide reductase family protein</fullName>
    </submittedName>
</protein>
<comment type="subcellular location">
    <subcellularLocation>
        <location evidence="1">Cell envelope</location>
    </subcellularLocation>
</comment>
<dbReference type="InterPro" id="IPR013740">
    <property type="entry name" value="Redoxin"/>
</dbReference>
<sequence>MVIFAIEKKTKFMKRLLVLCLATTILACKGEPKDYATISGKIENPDNSKTLKVFKGSEYEKIIKLNDDGTFKDTLKVVEGDYTFLHGKEYGSIYLKNDKTSAFEVDNDSFLESIVFKGDNSDINNFSVRSFSISKDYFTEDLINYGTKEDLEKAIEDYKSAYNDIKIKYPKVDSTRVALMDRNIEGSIVQLNRFMASKIATRAAFPKGSPSPTFENYENFAGGDLSLSDLKGKYVYFDIWATWCGPCIKEIPSLKKVEKQFEGKNIAFVSISVDNGRGYKNDAAAAYQGWKKMVADEELGGIQLMADNGFASDFIKSYKINSIPRFILVDPNGNIVDADAPRPSSPQLIKLFEKLGL</sequence>
<evidence type="ECO:0000256" key="1">
    <source>
        <dbReference type="ARBA" id="ARBA00004196"/>
    </source>
</evidence>
<evidence type="ECO:0000313" key="7">
    <source>
        <dbReference type="Proteomes" id="UP001501682"/>
    </source>
</evidence>
<evidence type="ECO:0000256" key="2">
    <source>
        <dbReference type="ARBA" id="ARBA00022748"/>
    </source>
</evidence>
<dbReference type="Proteomes" id="UP001501682">
    <property type="component" value="Unassembled WGS sequence"/>
</dbReference>
<dbReference type="EMBL" id="BAABCB010000018">
    <property type="protein sequence ID" value="GAA4243790.1"/>
    <property type="molecule type" value="Genomic_DNA"/>
</dbReference>
<keyword evidence="7" id="KW-1185">Reference proteome</keyword>
<dbReference type="PANTHER" id="PTHR42852:SF6">
    <property type="entry name" value="THIOL:DISULFIDE INTERCHANGE PROTEIN DSBE"/>
    <property type="match status" value="1"/>
</dbReference>
<evidence type="ECO:0000313" key="6">
    <source>
        <dbReference type="EMBL" id="GAA4243790.1"/>
    </source>
</evidence>
<dbReference type="InterPro" id="IPR013766">
    <property type="entry name" value="Thioredoxin_domain"/>
</dbReference>
<dbReference type="SUPFAM" id="SSF52833">
    <property type="entry name" value="Thioredoxin-like"/>
    <property type="match status" value="1"/>
</dbReference>
<evidence type="ECO:0000256" key="4">
    <source>
        <dbReference type="ARBA" id="ARBA00023284"/>
    </source>
</evidence>
<dbReference type="PROSITE" id="PS51352">
    <property type="entry name" value="THIOREDOXIN_2"/>
    <property type="match status" value="1"/>
</dbReference>
<dbReference type="InterPro" id="IPR036249">
    <property type="entry name" value="Thioredoxin-like_sf"/>
</dbReference>
<keyword evidence="2" id="KW-0201">Cytochrome c-type biogenesis</keyword>
<gene>
    <name evidence="6" type="ORF">GCM10022292_19800</name>
</gene>
<evidence type="ECO:0000259" key="5">
    <source>
        <dbReference type="PROSITE" id="PS51352"/>
    </source>
</evidence>
<dbReference type="CDD" id="cd02966">
    <property type="entry name" value="TlpA_like_family"/>
    <property type="match status" value="1"/>
</dbReference>
<evidence type="ECO:0000256" key="3">
    <source>
        <dbReference type="ARBA" id="ARBA00023157"/>
    </source>
</evidence>
<keyword evidence="4" id="KW-0676">Redox-active center</keyword>
<dbReference type="Pfam" id="PF08534">
    <property type="entry name" value="Redoxin"/>
    <property type="match status" value="1"/>
</dbReference>
<dbReference type="InterPro" id="IPR050553">
    <property type="entry name" value="Thioredoxin_ResA/DsbE_sf"/>
</dbReference>
<reference evidence="7" key="1">
    <citation type="journal article" date="2019" name="Int. J. Syst. Evol. Microbiol.">
        <title>The Global Catalogue of Microorganisms (GCM) 10K type strain sequencing project: providing services to taxonomists for standard genome sequencing and annotation.</title>
        <authorList>
            <consortium name="The Broad Institute Genomics Platform"/>
            <consortium name="The Broad Institute Genome Sequencing Center for Infectious Disease"/>
            <person name="Wu L."/>
            <person name="Ma J."/>
        </authorList>
    </citation>
    <scope>NUCLEOTIDE SEQUENCE [LARGE SCALE GENOMIC DNA]</scope>
    <source>
        <strain evidence="7">JCM 17633</strain>
    </source>
</reference>
<organism evidence="6 7">
    <name type="scientific">Winogradskyella damuponensis</name>
    <dbReference type="NCBI Taxonomy" id="943939"/>
    <lineage>
        <taxon>Bacteria</taxon>
        <taxon>Pseudomonadati</taxon>
        <taxon>Bacteroidota</taxon>
        <taxon>Flavobacteriia</taxon>
        <taxon>Flavobacteriales</taxon>
        <taxon>Flavobacteriaceae</taxon>
        <taxon>Winogradskyella</taxon>
    </lineage>
</organism>
<feature type="domain" description="Thioredoxin" evidence="5">
    <location>
        <begin position="205"/>
        <end position="357"/>
    </location>
</feature>
<dbReference type="PANTHER" id="PTHR42852">
    <property type="entry name" value="THIOL:DISULFIDE INTERCHANGE PROTEIN DSBE"/>
    <property type="match status" value="1"/>
</dbReference>
<keyword evidence="3" id="KW-1015">Disulfide bond</keyword>
<accession>A0ABP8CV49</accession>
<comment type="caution">
    <text evidence="6">The sequence shown here is derived from an EMBL/GenBank/DDBJ whole genome shotgun (WGS) entry which is preliminary data.</text>
</comment>
<dbReference type="Gene3D" id="3.40.30.10">
    <property type="entry name" value="Glutaredoxin"/>
    <property type="match status" value="1"/>
</dbReference>
<proteinExistence type="predicted"/>